<dbReference type="InterPro" id="IPR045569">
    <property type="entry name" value="Metalloprtase-TldD/E_C"/>
</dbReference>
<dbReference type="InterPro" id="IPR035068">
    <property type="entry name" value="TldD/PmbA_N"/>
</dbReference>
<dbReference type="InterPro" id="IPR047657">
    <property type="entry name" value="PmbA"/>
</dbReference>
<dbReference type="InterPro" id="IPR045570">
    <property type="entry name" value="Metalloprtase-TldD/E_cen_dom"/>
</dbReference>
<feature type="domain" description="Metalloprotease TldD/E N-terminal" evidence="2">
    <location>
        <begin position="29"/>
        <end position="93"/>
    </location>
</feature>
<evidence type="ECO:0000256" key="1">
    <source>
        <dbReference type="ARBA" id="ARBA00005836"/>
    </source>
</evidence>
<dbReference type="PANTHER" id="PTHR43421">
    <property type="entry name" value="METALLOPROTEASE PMBA"/>
    <property type="match status" value="1"/>
</dbReference>
<reference evidence="5 6" key="1">
    <citation type="submission" date="2019-06" db="EMBL/GenBank/DDBJ databases">
        <title>Genomic Encyclopedia of Archaeal and Bacterial Type Strains, Phase II (KMG-II): from individual species to whole genera.</title>
        <authorList>
            <person name="Goeker M."/>
        </authorList>
    </citation>
    <scope>NUCLEOTIDE SEQUENCE [LARGE SCALE GENOMIC DNA]</scope>
    <source>
        <strain evidence="5 6">DSM 18423</strain>
    </source>
</reference>
<dbReference type="InterPro" id="IPR002510">
    <property type="entry name" value="Metalloprtase-TldD/E_N"/>
</dbReference>
<sequence>MHDTDLTKALAPVANALLKAARAAGADAADAVAIEGRSISIDVRKGGLEQAERAEGLDIGLRVFVGQRQACISSSDTRPETLEAMAARAVAMAREAPEDPYAGLAETAQLAMLRSAEGLELFDPAPEPDPATLQEDARRAEAAAEAVKGVSQVQSASAAYGSQAIWLAATNGFQGGYGRSSRHTSCVAISGEGTGMERDWCGEGRIFQADLPAPEEIGQLAAERAVARHGARRPKTGTYPVLYDERIASSLIGHLLGAINGSAITRGSSWLRDAMGEQVLPKGMTLREDPVRVRRSGSRPFDAEGLQSRVKDLVSDGILQSWVLDLATARKLGMESTANAVRGTSAPPSPSTSNLILTQGDKSREELIAEMGTGLLVTSLIGSTINSTTGDYSRGASGFWIENGQIAYPVNECTIAGNLREILGRIIPANDARDHLSSVVPSLLVEGMTLAGE</sequence>
<comment type="similarity">
    <text evidence="1">Belongs to the peptidase U62 family.</text>
</comment>
<keyword evidence="6" id="KW-1185">Reference proteome</keyword>
<evidence type="ECO:0000313" key="5">
    <source>
        <dbReference type="EMBL" id="TQM92706.1"/>
    </source>
</evidence>
<dbReference type="EMBL" id="VFPT01000001">
    <property type="protein sequence ID" value="TQM92706.1"/>
    <property type="molecule type" value="Genomic_DNA"/>
</dbReference>
<protein>
    <submittedName>
        <fullName evidence="5">PmbA protein</fullName>
    </submittedName>
</protein>
<proteinExistence type="inferred from homology"/>
<dbReference type="Proteomes" id="UP000320582">
    <property type="component" value="Unassembled WGS sequence"/>
</dbReference>
<evidence type="ECO:0000259" key="2">
    <source>
        <dbReference type="Pfam" id="PF01523"/>
    </source>
</evidence>
<evidence type="ECO:0000259" key="3">
    <source>
        <dbReference type="Pfam" id="PF19289"/>
    </source>
</evidence>
<dbReference type="SUPFAM" id="SSF111283">
    <property type="entry name" value="Putative modulator of DNA gyrase, PmbA/TldD"/>
    <property type="match status" value="1"/>
</dbReference>
<dbReference type="GO" id="GO:0006508">
    <property type="term" value="P:proteolysis"/>
    <property type="evidence" value="ECO:0007669"/>
    <property type="project" value="InterPro"/>
</dbReference>
<gene>
    <name evidence="5" type="ORF">BD293_1324</name>
</gene>
<dbReference type="Pfam" id="PF01523">
    <property type="entry name" value="PmbA_TldD_1st"/>
    <property type="match status" value="1"/>
</dbReference>
<accession>A0A543KCA0</accession>
<dbReference type="AlphaFoldDB" id="A0A543KCA0"/>
<dbReference type="Pfam" id="PF19290">
    <property type="entry name" value="PmbA_TldD_2nd"/>
    <property type="match status" value="1"/>
</dbReference>
<dbReference type="GO" id="GO:0005829">
    <property type="term" value="C:cytosol"/>
    <property type="evidence" value="ECO:0007669"/>
    <property type="project" value="TreeGrafter"/>
</dbReference>
<dbReference type="InterPro" id="IPR036059">
    <property type="entry name" value="TldD/PmbA_sf"/>
</dbReference>
<dbReference type="GO" id="GO:0008237">
    <property type="term" value="F:metallopeptidase activity"/>
    <property type="evidence" value="ECO:0007669"/>
    <property type="project" value="InterPro"/>
</dbReference>
<evidence type="ECO:0000313" key="6">
    <source>
        <dbReference type="Proteomes" id="UP000320582"/>
    </source>
</evidence>
<evidence type="ECO:0000259" key="4">
    <source>
        <dbReference type="Pfam" id="PF19290"/>
    </source>
</evidence>
<feature type="domain" description="Metalloprotease TldD/E central" evidence="4">
    <location>
        <begin position="124"/>
        <end position="227"/>
    </location>
</feature>
<organism evidence="5 6">
    <name type="scientific">Roseinatronobacter monicus</name>
    <dbReference type="NCBI Taxonomy" id="393481"/>
    <lineage>
        <taxon>Bacteria</taxon>
        <taxon>Pseudomonadati</taxon>
        <taxon>Pseudomonadota</taxon>
        <taxon>Alphaproteobacteria</taxon>
        <taxon>Rhodobacterales</taxon>
        <taxon>Paracoccaceae</taxon>
        <taxon>Roseinatronobacter</taxon>
    </lineage>
</organism>
<comment type="caution">
    <text evidence="5">The sequence shown here is derived from an EMBL/GenBank/DDBJ whole genome shotgun (WGS) entry which is preliminary data.</text>
</comment>
<dbReference type="RefSeq" id="WP_425467919.1">
    <property type="nucleotide sequence ID" value="NZ_VFPT01000001.1"/>
</dbReference>
<dbReference type="Gene3D" id="3.30.2290.10">
    <property type="entry name" value="PmbA/TldD superfamily"/>
    <property type="match status" value="1"/>
</dbReference>
<dbReference type="PANTHER" id="PTHR43421:SF1">
    <property type="entry name" value="METALLOPROTEASE PMBA"/>
    <property type="match status" value="1"/>
</dbReference>
<dbReference type="Pfam" id="PF19289">
    <property type="entry name" value="PmbA_TldD_3rd"/>
    <property type="match status" value="1"/>
</dbReference>
<feature type="domain" description="Metalloprotease TldD/E C-terminal" evidence="3">
    <location>
        <begin position="236"/>
        <end position="452"/>
    </location>
</feature>
<name>A0A543KCA0_9RHOB</name>